<dbReference type="Proteomes" id="UP000035642">
    <property type="component" value="Unassembled WGS sequence"/>
</dbReference>
<dbReference type="AlphaFoldDB" id="A0A0K0CTP5"/>
<keyword evidence="1" id="KW-1185">Reference proteome</keyword>
<evidence type="ECO:0000313" key="1">
    <source>
        <dbReference type="Proteomes" id="UP000035642"/>
    </source>
</evidence>
<organism evidence="1 2">
    <name type="scientific">Angiostrongylus cantonensis</name>
    <name type="common">Rat lungworm</name>
    <dbReference type="NCBI Taxonomy" id="6313"/>
    <lineage>
        <taxon>Eukaryota</taxon>
        <taxon>Metazoa</taxon>
        <taxon>Ecdysozoa</taxon>
        <taxon>Nematoda</taxon>
        <taxon>Chromadorea</taxon>
        <taxon>Rhabditida</taxon>
        <taxon>Rhabditina</taxon>
        <taxon>Rhabditomorpha</taxon>
        <taxon>Strongyloidea</taxon>
        <taxon>Metastrongylidae</taxon>
        <taxon>Angiostrongylus</taxon>
    </lineage>
</organism>
<evidence type="ECO:0000313" key="2">
    <source>
        <dbReference type="WBParaSite" id="ACAC_0000048601-mRNA-1"/>
    </source>
</evidence>
<proteinExistence type="predicted"/>
<dbReference type="WBParaSite" id="ACAC_0000048601-mRNA-1">
    <property type="protein sequence ID" value="ACAC_0000048601-mRNA-1"/>
    <property type="gene ID" value="ACAC_0000048601"/>
</dbReference>
<reference evidence="2" key="2">
    <citation type="submission" date="2017-02" db="UniProtKB">
        <authorList>
            <consortium name="WormBaseParasite"/>
        </authorList>
    </citation>
    <scope>IDENTIFICATION</scope>
</reference>
<name>A0A0K0CTP5_ANGCA</name>
<sequence>MKFGIGTIRDSYSAVPYLQIPTGDGMHLRVPKAFYHYSERDVETESDWGIPDDGSLLRLNSQFKNNRKDINGIYLPLPDMQPINVHFISQRKFEKGIDTLAHDSSPEGALAAAKRLCLLGSESDCETALLRYHRKKVLSFQQQGKPLHQQLLNLGDLTSYSAVTDREGRGMGVVIGMPGYEPLYVGAALDLNKDGNLRFQFAPPE</sequence>
<protein>
    <submittedName>
        <fullName evidence="2">SPRY domain-containing protein</fullName>
    </submittedName>
</protein>
<accession>A0A0K0CTP5</accession>
<reference evidence="1" key="1">
    <citation type="submission" date="2012-09" db="EMBL/GenBank/DDBJ databases">
        <authorList>
            <person name="Martin A.A."/>
        </authorList>
    </citation>
    <scope>NUCLEOTIDE SEQUENCE</scope>
</reference>